<feature type="signal peptide" evidence="1">
    <location>
        <begin position="1"/>
        <end position="24"/>
    </location>
</feature>
<comment type="caution">
    <text evidence="2">The sequence shown here is derived from an EMBL/GenBank/DDBJ whole genome shotgun (WGS) entry which is preliminary data.</text>
</comment>
<keyword evidence="1" id="KW-0732">Signal</keyword>
<accession>A0A929KTG8</accession>
<organism evidence="2 3">
    <name type="scientific">Mucilaginibacter myungsuensis</name>
    <dbReference type="NCBI Taxonomy" id="649104"/>
    <lineage>
        <taxon>Bacteria</taxon>
        <taxon>Pseudomonadati</taxon>
        <taxon>Bacteroidota</taxon>
        <taxon>Sphingobacteriia</taxon>
        <taxon>Sphingobacteriales</taxon>
        <taxon>Sphingobacteriaceae</taxon>
        <taxon>Mucilaginibacter</taxon>
    </lineage>
</organism>
<dbReference type="AlphaFoldDB" id="A0A929KTG8"/>
<keyword evidence="3" id="KW-1185">Reference proteome</keyword>
<proteinExistence type="predicted"/>
<sequence length="274" mass="29614">MKPKLIFKFCAAMLCASACFSASAQKLPNKQEKSVWAPTNVKIDGKANEWSAGYQAKNMAIGASYVIANDDENLYLSIHVTDRAGIFYKAMSGGITFIVKTSAEKVSTRYPVFSYKELPSFDAPQRGQIFSADTEDPIVVKNNTLFASKAKEIGVRGIKGVDTIISIFNDQGIKAAGRFDDQLGYRYELCIPLKYLGLSQNDAGFKYQILLNGGPDKYTVSAASQLRISGIKGPDGTPAPQAEVDAANAVMAGLAQARYATTDVAGEYTMAKRP</sequence>
<dbReference type="EMBL" id="JADFFL010000002">
    <property type="protein sequence ID" value="MBE9661254.1"/>
    <property type="molecule type" value="Genomic_DNA"/>
</dbReference>
<gene>
    <name evidence="2" type="ORF">IRJ16_05115</name>
</gene>
<feature type="chain" id="PRO_5036815363" evidence="1">
    <location>
        <begin position="25"/>
        <end position="274"/>
    </location>
</feature>
<dbReference type="Proteomes" id="UP000622475">
    <property type="component" value="Unassembled WGS sequence"/>
</dbReference>
<reference evidence="2" key="1">
    <citation type="submission" date="2020-10" db="EMBL/GenBank/DDBJ databases">
        <title>Mucilaginibacter mali sp. nov., isolated from rhizosphere soil of apple orchard.</title>
        <authorList>
            <person name="Lee J.-S."/>
            <person name="Kim H.S."/>
            <person name="Kim J.-S."/>
        </authorList>
    </citation>
    <scope>NUCLEOTIDE SEQUENCE</scope>
    <source>
        <strain evidence="2">KCTC 22746</strain>
    </source>
</reference>
<protein>
    <submittedName>
        <fullName evidence="2">Uncharacterized protein</fullName>
    </submittedName>
</protein>
<evidence type="ECO:0000256" key="1">
    <source>
        <dbReference type="SAM" id="SignalP"/>
    </source>
</evidence>
<dbReference type="RefSeq" id="WP_194110455.1">
    <property type="nucleotide sequence ID" value="NZ_JADFFL010000002.1"/>
</dbReference>
<name>A0A929KTG8_9SPHI</name>
<evidence type="ECO:0000313" key="3">
    <source>
        <dbReference type="Proteomes" id="UP000622475"/>
    </source>
</evidence>
<evidence type="ECO:0000313" key="2">
    <source>
        <dbReference type="EMBL" id="MBE9661254.1"/>
    </source>
</evidence>